<evidence type="ECO:0000256" key="5">
    <source>
        <dbReference type="SAM" id="Coils"/>
    </source>
</evidence>
<dbReference type="GO" id="GO:0016787">
    <property type="term" value="F:hydrolase activity"/>
    <property type="evidence" value="ECO:0007669"/>
    <property type="project" value="UniProtKB-KW"/>
</dbReference>
<evidence type="ECO:0000259" key="8">
    <source>
        <dbReference type="PROSITE" id="PS51192"/>
    </source>
</evidence>
<evidence type="ECO:0000256" key="4">
    <source>
        <dbReference type="ARBA" id="ARBA00022840"/>
    </source>
</evidence>
<dbReference type="InterPro" id="IPR027417">
    <property type="entry name" value="P-loop_NTPase"/>
</dbReference>
<dbReference type="GO" id="GO:0015074">
    <property type="term" value="P:DNA integration"/>
    <property type="evidence" value="ECO:0007669"/>
    <property type="project" value="InterPro"/>
</dbReference>
<dbReference type="Pfam" id="PF17906">
    <property type="entry name" value="HTH_48"/>
    <property type="match status" value="1"/>
</dbReference>
<feature type="domain" description="Helicase ATP-binding" evidence="8">
    <location>
        <begin position="188"/>
        <end position="306"/>
    </location>
</feature>
<feature type="compositionally biased region" description="Basic and acidic residues" evidence="6">
    <location>
        <begin position="2048"/>
        <end position="2058"/>
    </location>
</feature>
<name>A0A8S4DQW0_PLUXY</name>
<dbReference type="Gene3D" id="1.10.10.10">
    <property type="entry name" value="Winged helix-like DNA-binding domain superfamily/Winged helix DNA-binding domain"/>
    <property type="match status" value="1"/>
</dbReference>
<feature type="domain" description="Helicase C-terminal" evidence="9">
    <location>
        <begin position="335"/>
        <end position="521"/>
    </location>
</feature>
<dbReference type="CDD" id="cd18787">
    <property type="entry name" value="SF2_C_DEAD"/>
    <property type="match status" value="1"/>
</dbReference>
<dbReference type="SUPFAM" id="SSF52540">
    <property type="entry name" value="P-loop containing nucleoside triphosphate hydrolases"/>
    <property type="match status" value="2"/>
</dbReference>
<dbReference type="PANTHER" id="PTHR47331">
    <property type="entry name" value="PHD-TYPE DOMAIN-CONTAINING PROTEIN"/>
    <property type="match status" value="1"/>
</dbReference>
<feature type="coiled-coil region" evidence="5">
    <location>
        <begin position="751"/>
        <end position="785"/>
    </location>
</feature>
<keyword evidence="3" id="KW-0347">Helicase</keyword>
<dbReference type="Pfam" id="PF00271">
    <property type="entry name" value="Helicase_C"/>
    <property type="match status" value="2"/>
</dbReference>
<dbReference type="PROSITE" id="PS00039">
    <property type="entry name" value="DEAD_ATP_HELICASE"/>
    <property type="match status" value="1"/>
</dbReference>
<dbReference type="PROSITE" id="PS51194">
    <property type="entry name" value="HELICASE_CTER"/>
    <property type="match status" value="1"/>
</dbReference>
<dbReference type="InterPro" id="IPR011545">
    <property type="entry name" value="DEAD/DEAH_box_helicase_dom"/>
</dbReference>
<dbReference type="InterPro" id="IPR040676">
    <property type="entry name" value="DUF5641"/>
</dbReference>
<dbReference type="Pfam" id="PF05380">
    <property type="entry name" value="Peptidase_A17"/>
    <property type="match status" value="1"/>
</dbReference>
<dbReference type="InterPro" id="IPR000629">
    <property type="entry name" value="RNA-helicase_DEAD-box_CS"/>
</dbReference>
<dbReference type="InterPro" id="IPR041588">
    <property type="entry name" value="Integrase_H2C2"/>
</dbReference>
<dbReference type="Gene3D" id="3.10.10.10">
    <property type="entry name" value="HIV Type 1 Reverse Transcriptase, subunit A, domain 1"/>
    <property type="match status" value="1"/>
</dbReference>
<dbReference type="Pfam" id="PF18701">
    <property type="entry name" value="DUF5641"/>
    <property type="match status" value="1"/>
</dbReference>
<dbReference type="PROSITE" id="PS50994">
    <property type="entry name" value="INTEGRASE"/>
    <property type="match status" value="1"/>
</dbReference>
<evidence type="ECO:0000259" key="7">
    <source>
        <dbReference type="PROSITE" id="PS50994"/>
    </source>
</evidence>
<dbReference type="GO" id="GO:0005524">
    <property type="term" value="F:ATP binding"/>
    <property type="evidence" value="ECO:0007669"/>
    <property type="project" value="UniProtKB-KW"/>
</dbReference>
<dbReference type="InterPro" id="IPR041426">
    <property type="entry name" value="Mos1_HTH"/>
</dbReference>
<comment type="caution">
    <text evidence="10">The sequence shown here is derived from an EMBL/GenBank/DDBJ whole genome shotgun (WGS) entry which is preliminary data.</text>
</comment>
<dbReference type="Gene3D" id="1.10.10.1450">
    <property type="match status" value="1"/>
</dbReference>
<dbReference type="GO" id="GO:0071897">
    <property type="term" value="P:DNA biosynthetic process"/>
    <property type="evidence" value="ECO:0007669"/>
    <property type="project" value="UniProtKB-ARBA"/>
</dbReference>
<evidence type="ECO:0000256" key="1">
    <source>
        <dbReference type="ARBA" id="ARBA00022741"/>
    </source>
</evidence>
<dbReference type="InterPro" id="IPR012337">
    <property type="entry name" value="RNaseH-like_sf"/>
</dbReference>
<keyword evidence="5" id="KW-0175">Coiled coil</keyword>
<dbReference type="CDD" id="cd01644">
    <property type="entry name" value="RT_pepA17"/>
    <property type="match status" value="1"/>
</dbReference>
<gene>
    <name evidence="10" type="ORF">PLXY2_LOCUS2907</name>
</gene>
<dbReference type="InterPro" id="IPR043502">
    <property type="entry name" value="DNA/RNA_pol_sf"/>
</dbReference>
<dbReference type="InterPro" id="IPR005312">
    <property type="entry name" value="DUF1759"/>
</dbReference>
<evidence type="ECO:0000256" key="2">
    <source>
        <dbReference type="ARBA" id="ARBA00022801"/>
    </source>
</evidence>
<dbReference type="Gene3D" id="3.30.420.10">
    <property type="entry name" value="Ribonuclease H-like superfamily/Ribonuclease H"/>
    <property type="match status" value="1"/>
</dbReference>
<feature type="compositionally biased region" description="Low complexity" evidence="6">
    <location>
        <begin position="641"/>
        <end position="685"/>
    </location>
</feature>
<dbReference type="PROSITE" id="PS51192">
    <property type="entry name" value="HELICASE_ATP_BIND_1"/>
    <property type="match status" value="1"/>
</dbReference>
<dbReference type="Gene3D" id="3.40.50.300">
    <property type="entry name" value="P-loop containing nucleotide triphosphate hydrolases"/>
    <property type="match status" value="4"/>
</dbReference>
<feature type="region of interest" description="Disordered" evidence="6">
    <location>
        <begin position="615"/>
        <end position="692"/>
    </location>
</feature>
<keyword evidence="2" id="KW-0378">Hydrolase</keyword>
<dbReference type="Proteomes" id="UP000653454">
    <property type="component" value="Unassembled WGS sequence"/>
</dbReference>
<dbReference type="InterPro" id="IPR036388">
    <property type="entry name" value="WH-like_DNA-bd_sf"/>
</dbReference>
<dbReference type="SMART" id="SM00490">
    <property type="entry name" value="HELICc"/>
    <property type="match status" value="1"/>
</dbReference>
<keyword evidence="1" id="KW-0547">Nucleotide-binding</keyword>
<evidence type="ECO:0000256" key="3">
    <source>
        <dbReference type="ARBA" id="ARBA00022806"/>
    </source>
</evidence>
<accession>A0A8S4DQW0</accession>
<feature type="region of interest" description="Disordered" evidence="6">
    <location>
        <begin position="2044"/>
        <end position="2067"/>
    </location>
</feature>
<dbReference type="GO" id="GO:0004386">
    <property type="term" value="F:helicase activity"/>
    <property type="evidence" value="ECO:0007669"/>
    <property type="project" value="UniProtKB-KW"/>
</dbReference>
<dbReference type="InterPro" id="IPR014001">
    <property type="entry name" value="Helicase_ATP-bd"/>
</dbReference>
<evidence type="ECO:0000313" key="11">
    <source>
        <dbReference type="Proteomes" id="UP000653454"/>
    </source>
</evidence>
<dbReference type="Pfam" id="PF17921">
    <property type="entry name" value="Integrase_H2C2"/>
    <property type="match status" value="1"/>
</dbReference>
<dbReference type="GO" id="GO:0042575">
    <property type="term" value="C:DNA polymerase complex"/>
    <property type="evidence" value="ECO:0007669"/>
    <property type="project" value="UniProtKB-ARBA"/>
</dbReference>
<evidence type="ECO:0000313" key="10">
    <source>
        <dbReference type="EMBL" id="CAG9103266.1"/>
    </source>
</evidence>
<dbReference type="InterPro" id="IPR043128">
    <property type="entry name" value="Rev_trsase/Diguanyl_cyclase"/>
</dbReference>
<dbReference type="Pfam" id="PF03564">
    <property type="entry name" value="DUF1759"/>
    <property type="match status" value="1"/>
</dbReference>
<dbReference type="PANTHER" id="PTHR47331:SF1">
    <property type="entry name" value="GAG-LIKE PROTEIN"/>
    <property type="match status" value="1"/>
</dbReference>
<protein>
    <submittedName>
        <fullName evidence="10">(diamondback moth) hypothetical protein</fullName>
    </submittedName>
</protein>
<evidence type="ECO:0000259" key="9">
    <source>
        <dbReference type="PROSITE" id="PS51194"/>
    </source>
</evidence>
<keyword evidence="11" id="KW-1185">Reference proteome</keyword>
<dbReference type="SUPFAM" id="SSF56672">
    <property type="entry name" value="DNA/RNA polymerases"/>
    <property type="match status" value="1"/>
</dbReference>
<keyword evidence="4" id="KW-0067">ATP-binding</keyword>
<dbReference type="SMART" id="SM00487">
    <property type="entry name" value="DEXDc"/>
    <property type="match status" value="1"/>
</dbReference>
<dbReference type="EMBL" id="CAJHNJ030000007">
    <property type="protein sequence ID" value="CAG9103266.1"/>
    <property type="molecule type" value="Genomic_DNA"/>
</dbReference>
<organism evidence="10 11">
    <name type="scientific">Plutella xylostella</name>
    <name type="common">Diamondback moth</name>
    <name type="synonym">Plutella maculipennis</name>
    <dbReference type="NCBI Taxonomy" id="51655"/>
    <lineage>
        <taxon>Eukaryota</taxon>
        <taxon>Metazoa</taxon>
        <taxon>Ecdysozoa</taxon>
        <taxon>Arthropoda</taxon>
        <taxon>Hexapoda</taxon>
        <taxon>Insecta</taxon>
        <taxon>Pterygota</taxon>
        <taxon>Neoptera</taxon>
        <taxon>Endopterygota</taxon>
        <taxon>Lepidoptera</taxon>
        <taxon>Glossata</taxon>
        <taxon>Ditrysia</taxon>
        <taxon>Yponomeutoidea</taxon>
        <taxon>Plutellidae</taxon>
        <taxon>Plutella</taxon>
    </lineage>
</organism>
<dbReference type="Gene3D" id="3.30.70.270">
    <property type="match status" value="1"/>
</dbReference>
<dbReference type="InterPro" id="IPR001650">
    <property type="entry name" value="Helicase_C-like"/>
</dbReference>
<feature type="domain" description="Integrase catalytic" evidence="7">
    <location>
        <begin position="2230"/>
        <end position="2412"/>
    </location>
</feature>
<dbReference type="Pfam" id="PF00270">
    <property type="entry name" value="DEAD"/>
    <property type="match status" value="1"/>
</dbReference>
<dbReference type="InterPro" id="IPR008042">
    <property type="entry name" value="Retrotrans_Pao"/>
</dbReference>
<evidence type="ECO:0000256" key="6">
    <source>
        <dbReference type="SAM" id="MobiDB-lite"/>
    </source>
</evidence>
<proteinExistence type="predicted"/>
<dbReference type="InterPro" id="IPR036397">
    <property type="entry name" value="RNaseH_sf"/>
</dbReference>
<dbReference type="GO" id="GO:0003676">
    <property type="term" value="F:nucleic acid binding"/>
    <property type="evidence" value="ECO:0007669"/>
    <property type="project" value="InterPro"/>
</dbReference>
<dbReference type="SUPFAM" id="SSF53098">
    <property type="entry name" value="Ribonuclease H-like"/>
    <property type="match status" value="1"/>
</dbReference>
<sequence length="2549" mass="285350">MENLKYRVIYEYEFHRGTKAAETARRINDVYGDGVAKENTVRFWFQRFRSGNFDLQNKPRGRPETKVDNEELKAIVEADPSQTTSELAAGSGVSDKTILIHLKQIGKVKKLERWVPHELSEANRQTRVDCCVTLLNRHNNEGILNRIITCDEKWILYDNRKRSSQWLNPGEPAKSCPKRKFTKKKLLIYMEAKKFGKVYNIRCVCCYGGGSKWEQTKALEGGGAEIVVGTPGRVIDLIKCKATNLQRVTYLVLDEADRMFDMGFEPQVRSICAHVRPERQALLFSATFPRRVERLARDALHDPVRVQHGAAGEASQLVRQHVTIFNKPEHKWKWLLTNLVEFLSAGSVLIFVTKKLEAEETAANLSVQQYDTLLLHGDMEQAERNKVITAFKRQDCSILVATDVAARSRRDMEQAERNKVITAFKRQDCSILVATDVAARGLDIPHVRTVINYTVARDIDTHTHRVGRTGRAGVAGAAHTCLARDKDREFAGHLVRNLEGAMQRSYNYGLYSVSLVSKRVSTASLCTTTRSITYTVARDIDTHTHRVGRTGRAGVAGAAHTCLARDKDREFAGHLVRNLEGAMQVQPPLPSHRIVIVHETVEVIRTFGPSSRIEDFGMPVTRSTTGRLQRGGLEQRPTEESSAAGATASTATATDSDTHTPSTAVKASTSTGVSTGVSTPPSSAARVDSVSPPITGGAPLPVFGGVPPPPSTAARVVTAAAGTPCPPSCIRATPPASTARSKAKSLKARRIAEAKEELAGRQVEIAEAKEEIARSKEEIARRKAELAAARLAVIEAESDTDDDDGSISTEMESTLKVDSWLKTQQNVLAIKNEPHSASAAPPPPTDAAEESRQHDEDYVLPPPVATTVDPASTAAVPVAQPRTSDSVSLTALAEAIALAARAGAPPPPPPPPAPRHISELPYFSGAPHEWLQFKTAYYESAASLAPCDNMGRLRRCLKGRAKEAVSRLLITSTTPENVMKSLELCFGRPDSIALAELERLRALRRPTDIATEFCFFANEVSNIVTTLQELHRDRYLNNPEITQVTVEKLTAAHKLRWFDFSAAQSPEEPDLLKLSRFLTREASICGPHAHEKTSSIAYEPKQQQQQQQPRRAQRAHATAEQKVSCPVCSNAGHNIVECRKFVESNIDSRWQLAKESRLCFRCLRYRSKTHRCRIKKCEVDGCERSHHRLLHFVRKDEPELKKTEAVASSWTPKTQAYLKIVKVQVSGPAGAVDTCALLDDGSTVTLIDSDIAQRIGARGPIDPLFIEVIADTSVEESASRRVTLTLEGASGTHIVNARTVRKLHLAAQRVTEQDLAGCPHLEDIQHELKHADMKPGLLIGQDNWHLLMASEVRAGQRHQPVASRTPLGWVLHGAHTRTLGQRVHYVNNIVNIEDSMDEQLKRHFALDSLTITPKKPKSDPEQRALDLLTKNTTARDDGRYETSLLWKKDDFSMPNNYENALKRLHSIERKIDRDADLKEKYEKQMESLITKGYAEVAPPTTSNKVWYLPHFAVVNPNKGKIRIVLDAAATYKGVSLNDHLLTGPDLLQSLPGVLMRFRQHAVAVTADIAEMFMQVTIRAEDRDALRYLWRGNKRDGPPTEYRMTSLIFGATSSPSTAIYVKNINALKYEATHPEAVDAIINKHYVDDYLDSHKTEEQAIKVAQDVRDIHRRGHFVLRQWASNSEAVLKALGETGNEPMNIKIDDGSSERVLGLIWRPKSDALGFNLDLARLPPAVIEKKIPTKREALKIVMSLYDPLGFAAPVTVRAKQLLQEAWRRGTTWDQPIDEDLSEQWQQWMMHLEGLRRVSILRCYARYSDATSLQLHIFVDASESAYAAALYWRAVTAEGKTYLSLVIAKARVAPLKLTSIPRLELQAAVMGCRMAAAVIEEHQVKPESKTFWTDSKTVLTWLKNGSRSYRPFVAHRIADIEKNSSTNEWRWIPTKLNVADDATRDVPRDFDADHRWYKGPSFLLEDPTAWPAEKPLLTKKTGEEKTTSVTEKSAQLKEALPDYNRFSKWEKLLRATARVLHFIQLCRPRDQRVNYKRTAKNSEKDPDWRKKTATKPNKRATVKTTEDRKYLPLTGQLLRESEILLVRLSQQQAFDSEIEDLQKNRTLNARSRLRHLAVVAENGILLLKSRIGRTLNIEQGVISPAILDGNHQITKLWIDYTHRHLMHAGAETTVNECRQHYWILRLRTVVKMMIHRCRPCRIRKDSPPQPPTGDHPSSRLAHHCRPYTYTGLDYFGPLTVTVGRTRQKRYVALFTCLTTRAVHLELVDSLTTSSAVMALRRHMALYGTPTELWSDNGTNLRGADRELRQSIDAATADEAAQQKINWRYIPPGAPFMGGAWERLVRSVKTALYAVLNEQLPAEEVLRTLLAEAEYAVNSRPLTHVSLEPDDPEALTPNHFLLGGSGRVHAPGSFDDKDLISRSHWRASQRLADLFWARWLREYLPELQHRREPHGRGEAVKVGDIVMVADGNLPRNTWPKGVVTAVYPGQDGIVRTVDVQTKGGTLRRPTKKLVILPTAPDVPTKEFNALQAMTGGRDVRND</sequence>
<dbReference type="InterPro" id="IPR001584">
    <property type="entry name" value="Integrase_cat-core"/>
</dbReference>
<feature type="region of interest" description="Disordered" evidence="6">
    <location>
        <begin position="832"/>
        <end position="855"/>
    </location>
</feature>
<reference evidence="10" key="1">
    <citation type="submission" date="2020-11" db="EMBL/GenBank/DDBJ databases">
        <authorList>
            <person name="Whiteford S."/>
        </authorList>
    </citation>
    <scope>NUCLEOTIDE SEQUENCE</scope>
</reference>